<sequence length="135" mass="15292">MTETEFKQQLLRACNIAKQEMNDVLEDETHLPSQYIALGLKQGVQAVMLMVKHDQLNDLSFDMVKRYKQAKKTMLVLHPMKSTEQSTDFGDGFQLASCALIDVITNDEQLTNNTKLSILQRMNEQLTALGKAENS</sequence>
<protein>
    <submittedName>
        <fullName evidence="1">Uncharacterized protein</fullName>
    </submittedName>
</protein>
<dbReference type="RefSeq" id="WP_137600630.1">
    <property type="nucleotide sequence ID" value="NZ_BJDT01000004.1"/>
</dbReference>
<reference evidence="2" key="1">
    <citation type="journal article" date="2019" name="Int. J. Syst. Evol. Microbiol.">
        <title>The Global Catalogue of Microorganisms (GCM) 10K type strain sequencing project: providing services to taxonomists for standard genome sequencing and annotation.</title>
        <authorList>
            <consortium name="The Broad Institute Genomics Platform"/>
            <consortium name="The Broad Institute Genome Sequencing Center for Infectious Disease"/>
            <person name="Wu L."/>
            <person name="Ma J."/>
        </authorList>
    </citation>
    <scope>NUCLEOTIDE SEQUENCE [LARGE SCALE GENOMIC DNA]</scope>
    <source>
        <strain evidence="2">CCM 8924</strain>
    </source>
</reference>
<organism evidence="1 2">
    <name type="scientific">Weissella sagaensis</name>
    <dbReference type="NCBI Taxonomy" id="2559928"/>
    <lineage>
        <taxon>Bacteria</taxon>
        <taxon>Bacillati</taxon>
        <taxon>Bacillota</taxon>
        <taxon>Bacilli</taxon>
        <taxon>Lactobacillales</taxon>
        <taxon>Lactobacillaceae</taxon>
        <taxon>Weissella</taxon>
    </lineage>
</organism>
<gene>
    <name evidence="1" type="ORF">ACFQGR_04570</name>
</gene>
<evidence type="ECO:0000313" key="2">
    <source>
        <dbReference type="Proteomes" id="UP001596158"/>
    </source>
</evidence>
<comment type="caution">
    <text evidence="1">The sequence shown here is derived from an EMBL/GenBank/DDBJ whole genome shotgun (WGS) entry which is preliminary data.</text>
</comment>
<dbReference type="EMBL" id="JBHSSG010000010">
    <property type="protein sequence ID" value="MFC6178659.1"/>
    <property type="molecule type" value="Genomic_DNA"/>
</dbReference>
<dbReference type="Proteomes" id="UP001596158">
    <property type="component" value="Unassembled WGS sequence"/>
</dbReference>
<accession>A0ABW1RTD0</accession>
<evidence type="ECO:0000313" key="1">
    <source>
        <dbReference type="EMBL" id="MFC6178659.1"/>
    </source>
</evidence>
<keyword evidence="2" id="KW-1185">Reference proteome</keyword>
<name>A0ABW1RTD0_9LACO</name>
<proteinExistence type="predicted"/>